<dbReference type="GO" id="GO:0006355">
    <property type="term" value="P:regulation of DNA-templated transcription"/>
    <property type="evidence" value="ECO:0007669"/>
    <property type="project" value="InterPro"/>
</dbReference>
<dbReference type="SUPFAM" id="SSF46894">
    <property type="entry name" value="C-terminal effector domain of the bipartite response regulators"/>
    <property type="match status" value="1"/>
</dbReference>
<dbReference type="Pfam" id="PF13191">
    <property type="entry name" value="AAA_16"/>
    <property type="match status" value="1"/>
</dbReference>
<dbReference type="InterPro" id="IPR041664">
    <property type="entry name" value="AAA_16"/>
</dbReference>
<evidence type="ECO:0000256" key="1">
    <source>
        <dbReference type="ARBA" id="ARBA00022741"/>
    </source>
</evidence>
<dbReference type="RefSeq" id="WP_085200182.1">
    <property type="nucleotide sequence ID" value="NZ_JACKVI010000009.1"/>
</dbReference>
<name>A0A1X1UHT9_9MYCO</name>
<dbReference type="PANTHER" id="PTHR16305:SF35">
    <property type="entry name" value="TRANSCRIPTIONAL ACTIVATOR DOMAIN"/>
    <property type="match status" value="1"/>
</dbReference>
<dbReference type="Gene3D" id="1.10.10.10">
    <property type="entry name" value="Winged helix-like DNA-binding domain superfamily/Winged helix DNA-binding domain"/>
    <property type="match status" value="1"/>
</dbReference>
<dbReference type="PROSITE" id="PS50043">
    <property type="entry name" value="HTH_LUXR_2"/>
    <property type="match status" value="1"/>
</dbReference>
<evidence type="ECO:0000256" key="2">
    <source>
        <dbReference type="ARBA" id="ARBA00022840"/>
    </source>
</evidence>
<feature type="domain" description="HTH luxR-type" evidence="3">
    <location>
        <begin position="855"/>
        <end position="920"/>
    </location>
</feature>
<dbReference type="GO" id="GO:0005524">
    <property type="term" value="F:ATP binding"/>
    <property type="evidence" value="ECO:0007669"/>
    <property type="project" value="UniProtKB-KW"/>
</dbReference>
<accession>A0A1X1UHT9</accession>
<dbReference type="AlphaFoldDB" id="A0A1X1UHT9"/>
<protein>
    <submittedName>
        <fullName evidence="4">LuxR family transcriptional regulator</fullName>
    </submittedName>
</protein>
<dbReference type="PANTHER" id="PTHR16305">
    <property type="entry name" value="TESTICULAR SOLUBLE ADENYLYL CYCLASE"/>
    <property type="match status" value="1"/>
</dbReference>
<organism evidence="4 5">
    <name type="scientific">Mycobacterium fragae</name>
    <dbReference type="NCBI Taxonomy" id="1260918"/>
    <lineage>
        <taxon>Bacteria</taxon>
        <taxon>Bacillati</taxon>
        <taxon>Actinomycetota</taxon>
        <taxon>Actinomycetes</taxon>
        <taxon>Mycobacteriales</taxon>
        <taxon>Mycobacteriaceae</taxon>
        <taxon>Mycobacterium</taxon>
    </lineage>
</organism>
<dbReference type="InterPro" id="IPR036388">
    <property type="entry name" value="WH-like_DNA-bd_sf"/>
</dbReference>
<dbReference type="PROSITE" id="PS00622">
    <property type="entry name" value="HTH_LUXR_1"/>
    <property type="match status" value="1"/>
</dbReference>
<dbReference type="PRINTS" id="PR00038">
    <property type="entry name" value="HTHLUXR"/>
</dbReference>
<dbReference type="CDD" id="cd06170">
    <property type="entry name" value="LuxR_C_like"/>
    <property type="match status" value="1"/>
</dbReference>
<dbReference type="InterPro" id="IPR027417">
    <property type="entry name" value="P-loop_NTPase"/>
</dbReference>
<dbReference type="Gene3D" id="1.25.40.10">
    <property type="entry name" value="Tetratricopeptide repeat domain"/>
    <property type="match status" value="1"/>
</dbReference>
<dbReference type="OrthoDB" id="3796539at2"/>
<dbReference type="SUPFAM" id="SSF52540">
    <property type="entry name" value="P-loop containing nucleoside triphosphate hydrolases"/>
    <property type="match status" value="1"/>
</dbReference>
<keyword evidence="2" id="KW-0067">ATP-binding</keyword>
<dbReference type="Proteomes" id="UP000194000">
    <property type="component" value="Unassembled WGS sequence"/>
</dbReference>
<dbReference type="GO" id="GO:0005737">
    <property type="term" value="C:cytoplasm"/>
    <property type="evidence" value="ECO:0007669"/>
    <property type="project" value="TreeGrafter"/>
</dbReference>
<dbReference type="InterPro" id="IPR000792">
    <property type="entry name" value="Tscrpt_reg_LuxR_C"/>
</dbReference>
<dbReference type="SMART" id="SM00421">
    <property type="entry name" value="HTH_LUXR"/>
    <property type="match status" value="1"/>
</dbReference>
<dbReference type="EMBL" id="LQOW01000033">
    <property type="protein sequence ID" value="ORV56396.1"/>
    <property type="molecule type" value="Genomic_DNA"/>
</dbReference>
<dbReference type="STRING" id="1260918.AWC06_03480"/>
<sequence>MIGVVAEGVGNRLAESRAVAEFLIGAGVQPSLLVIEGEAGIGKTTLWLAAIEQAHERGFRVLSARAGHAESILAYAAVADLLRDVESAVLATLPDVQRLALERVLLRANGDGPATNQRVVAAAFLSVVEGLAADTPVLVAIDDAQWLDSSSKSVVAFATRRIRGRVGVLLTERTEPDTEDTVWLQPSRPDGVARIRVRPLTLGGLHTLFLEKLGRSFPRPTMVRIAESSGGNPFYALELGRAMAGSPETEAALPATLAGLVRARIGRLEDASREMLLAAACMADPTVDLLAQATGTGVERTVELLEEPESHDIIRIDGNRVHFSHPLLARSVYTDAPPARRRRMHRALADVVTLPELRARHLGLAATRADPKTLQALDEAADAALARGAPAAAAELIELAIGLGGDTSARRIRAAQHRFQAGDTDRAQAVLAPTIDAMEPGPLRAIAFDLLAGMRIYDNSFLHAADRLKAALDDAEGEPAVLVQTLLMLSFVQLNVDEYGESLRNARQAVAVADGLGIPTLTSQALAMLVRATFTYGEGFDEADLRRALELEDPDIDVPIPFRASAINALILACTGRLDEARTQMQAMRRHCVERGAEGDLVAIAGYSTWVDIWQGRFSDAADLADDAVERAEQLGGDHVLVIPLGVRAAVAAYTGRERDARADAEEAVKAETDGAQRLPGYWPIMTLGFLEVSLGHYAEALIALQPVLSVFNAIPGTEILTAWYMPDAVEAMVALGRFDDAEPLIETLERNGRRLDRAWMLAVGARCRSMLLAARGDVVAAEHVAQQAMAEHDRLPMPFERARTQLLLGQLQRRQRRKDAAAATLNEALRTFEDLGTPLWAEHARAELARTKVSPAHDAGLTPTERRVAELAASGMTNRDVAAALFISPKTVEHNLSRVYRKLGIHSRAELGQWMRQLNFRETPDSPGAAGR</sequence>
<keyword evidence="5" id="KW-1185">Reference proteome</keyword>
<dbReference type="Pfam" id="PF00196">
    <property type="entry name" value="GerE"/>
    <property type="match status" value="1"/>
</dbReference>
<evidence type="ECO:0000313" key="4">
    <source>
        <dbReference type="EMBL" id="ORV56396.1"/>
    </source>
</evidence>
<proteinExistence type="predicted"/>
<reference evidence="4 5" key="1">
    <citation type="submission" date="2016-01" db="EMBL/GenBank/DDBJ databases">
        <title>The new phylogeny of the genus Mycobacterium.</title>
        <authorList>
            <person name="Tarcisio F."/>
            <person name="Conor M."/>
            <person name="Antonella G."/>
            <person name="Elisabetta G."/>
            <person name="Giulia F.S."/>
            <person name="Sara T."/>
            <person name="Anna F."/>
            <person name="Clotilde B."/>
            <person name="Roberto B."/>
            <person name="Veronica D.S."/>
            <person name="Fabio R."/>
            <person name="Monica P."/>
            <person name="Olivier J."/>
            <person name="Enrico T."/>
            <person name="Nicola S."/>
        </authorList>
    </citation>
    <scope>NUCLEOTIDE SEQUENCE [LARGE SCALE GENOMIC DNA]</scope>
    <source>
        <strain evidence="4 5">DSM 45731</strain>
    </source>
</reference>
<dbReference type="InterPro" id="IPR011990">
    <property type="entry name" value="TPR-like_helical_dom_sf"/>
</dbReference>
<gene>
    <name evidence="4" type="ORF">AWC06_03480</name>
</gene>
<dbReference type="SUPFAM" id="SSF48452">
    <property type="entry name" value="TPR-like"/>
    <property type="match status" value="1"/>
</dbReference>
<evidence type="ECO:0000259" key="3">
    <source>
        <dbReference type="PROSITE" id="PS50043"/>
    </source>
</evidence>
<comment type="caution">
    <text evidence="4">The sequence shown here is derived from an EMBL/GenBank/DDBJ whole genome shotgun (WGS) entry which is preliminary data.</text>
</comment>
<dbReference type="GO" id="GO:0004016">
    <property type="term" value="F:adenylate cyclase activity"/>
    <property type="evidence" value="ECO:0007669"/>
    <property type="project" value="TreeGrafter"/>
</dbReference>
<keyword evidence="1" id="KW-0547">Nucleotide-binding</keyword>
<dbReference type="GO" id="GO:0003677">
    <property type="term" value="F:DNA binding"/>
    <property type="evidence" value="ECO:0007669"/>
    <property type="project" value="InterPro"/>
</dbReference>
<evidence type="ECO:0000313" key="5">
    <source>
        <dbReference type="Proteomes" id="UP000194000"/>
    </source>
</evidence>
<dbReference type="InterPro" id="IPR016032">
    <property type="entry name" value="Sig_transdc_resp-reg_C-effctor"/>
</dbReference>